<feature type="domain" description="CN hydrolase" evidence="3">
    <location>
        <begin position="8"/>
        <end position="254"/>
    </location>
</feature>
<dbReference type="RefSeq" id="XP_003287266.1">
    <property type="nucleotide sequence ID" value="XM_003287218.1"/>
</dbReference>
<evidence type="ECO:0000259" key="3">
    <source>
        <dbReference type="PROSITE" id="PS50263"/>
    </source>
</evidence>
<dbReference type="PROSITE" id="PS50263">
    <property type="entry name" value="CN_HYDROLASE"/>
    <property type="match status" value="1"/>
</dbReference>
<dbReference type="Pfam" id="PF00795">
    <property type="entry name" value="CN_hydrolase"/>
    <property type="match status" value="1"/>
</dbReference>
<dbReference type="CDD" id="cd07572">
    <property type="entry name" value="nit"/>
    <property type="match status" value="1"/>
</dbReference>
<dbReference type="FunCoup" id="F0ZIN3">
    <property type="interactions" value="246"/>
</dbReference>
<keyword evidence="5" id="KW-1185">Reference proteome</keyword>
<reference evidence="5" key="1">
    <citation type="journal article" date="2011" name="Genome Biol.">
        <title>Comparative genomics of the social amoebae Dictyostelium discoideum and Dictyostelium purpureum.</title>
        <authorList>
            <consortium name="US DOE Joint Genome Institute (JGI-PGF)"/>
            <person name="Sucgang R."/>
            <person name="Kuo A."/>
            <person name="Tian X."/>
            <person name="Salerno W."/>
            <person name="Parikh A."/>
            <person name="Feasley C.L."/>
            <person name="Dalin E."/>
            <person name="Tu H."/>
            <person name="Huang E."/>
            <person name="Barry K."/>
            <person name="Lindquist E."/>
            <person name="Shapiro H."/>
            <person name="Bruce D."/>
            <person name="Schmutz J."/>
            <person name="Salamov A."/>
            <person name="Fey P."/>
            <person name="Gaudet P."/>
            <person name="Anjard C."/>
            <person name="Babu M.M."/>
            <person name="Basu S."/>
            <person name="Bushmanova Y."/>
            <person name="van der Wel H."/>
            <person name="Katoh-Kurasawa M."/>
            <person name="Dinh C."/>
            <person name="Coutinho P.M."/>
            <person name="Saito T."/>
            <person name="Elias M."/>
            <person name="Schaap P."/>
            <person name="Kay R.R."/>
            <person name="Henrissat B."/>
            <person name="Eichinger L."/>
            <person name="Rivero F."/>
            <person name="Putnam N.H."/>
            <person name="West C.M."/>
            <person name="Loomis W.F."/>
            <person name="Chisholm R.L."/>
            <person name="Shaulsky G."/>
            <person name="Strassmann J.E."/>
            <person name="Queller D.C."/>
            <person name="Kuspa A."/>
            <person name="Grigoriev I.V."/>
        </authorList>
    </citation>
    <scope>NUCLEOTIDE SEQUENCE [LARGE SCALE GENOMIC DNA]</scope>
    <source>
        <strain evidence="5">QSDP1</strain>
    </source>
</reference>
<dbReference type="Proteomes" id="UP000001064">
    <property type="component" value="Unassembled WGS sequence"/>
</dbReference>
<dbReference type="FunFam" id="3.60.110.10:FF:000002">
    <property type="entry name" value="Nitrilase family member 2"/>
    <property type="match status" value="1"/>
</dbReference>
<dbReference type="GO" id="GO:0050152">
    <property type="term" value="F:omega-amidase activity"/>
    <property type="evidence" value="ECO:0000318"/>
    <property type="project" value="GO_Central"/>
</dbReference>
<dbReference type="VEuPathDB" id="AmoebaDB:DICPUDRAFT_32199"/>
<protein>
    <recommendedName>
        <fullName evidence="3">CN hydrolase domain-containing protein</fullName>
    </recommendedName>
</protein>
<dbReference type="PANTHER" id="PTHR23088:SF30">
    <property type="entry name" value="OMEGA-AMIDASE NIT2"/>
    <property type="match status" value="1"/>
</dbReference>
<sequence>MAEREKNFKFAGIQMLVGENKEENVRNALKFIDEAAKNGANLVSLPECFNCPYATKVFEQYSETESGETVKQLSDAAKKNNIWLIGGSIPEKDPIDGKIYNTCFIFNDKGELIKKHRKVHLFDIDVPNKIKFKESETLTPGNDFTVIDIGYCKVGVGICYDIRFAELSMLYTRMGAKMLVFPGSFNLVTGPAHWELLQRGRAVDNQSYVAAVSPARNPDSAYQSWGHSTVVDPWGRILSKTDEHQSIIYADIDLNELNEVRSSIPITVQRRNDLYKLEQLK</sequence>
<accession>F0ZIN3</accession>
<dbReference type="STRING" id="5786.F0ZIN3"/>
<dbReference type="AlphaFoldDB" id="F0ZIN3"/>
<evidence type="ECO:0000313" key="5">
    <source>
        <dbReference type="Proteomes" id="UP000001064"/>
    </source>
</evidence>
<proteinExistence type="inferred from homology"/>
<organism evidence="4 5">
    <name type="scientific">Dictyostelium purpureum</name>
    <name type="common">Slime mold</name>
    <dbReference type="NCBI Taxonomy" id="5786"/>
    <lineage>
        <taxon>Eukaryota</taxon>
        <taxon>Amoebozoa</taxon>
        <taxon>Evosea</taxon>
        <taxon>Eumycetozoa</taxon>
        <taxon>Dictyostelia</taxon>
        <taxon>Dictyosteliales</taxon>
        <taxon>Dictyosteliaceae</taxon>
        <taxon>Dictyostelium</taxon>
    </lineage>
</organism>
<evidence type="ECO:0000256" key="2">
    <source>
        <dbReference type="ARBA" id="ARBA00022801"/>
    </source>
</evidence>
<dbReference type="PANTHER" id="PTHR23088">
    <property type="entry name" value="NITRILASE-RELATED"/>
    <property type="match status" value="1"/>
</dbReference>
<dbReference type="eggNOG" id="KOG0806">
    <property type="taxonomic scope" value="Eukaryota"/>
</dbReference>
<dbReference type="InterPro" id="IPR045254">
    <property type="entry name" value="Nit1/2_C-N_Hydrolase"/>
</dbReference>
<dbReference type="Gene3D" id="3.60.110.10">
    <property type="entry name" value="Carbon-nitrogen hydrolase"/>
    <property type="match status" value="1"/>
</dbReference>
<name>F0ZIN3_DICPU</name>
<comment type="similarity">
    <text evidence="1">Belongs to the carbon-nitrogen hydrolase superfamily. NIT1/NIT2 family.</text>
</comment>
<dbReference type="GO" id="GO:0006107">
    <property type="term" value="P:oxaloacetate metabolic process"/>
    <property type="evidence" value="ECO:0000318"/>
    <property type="project" value="GO_Central"/>
</dbReference>
<dbReference type="InterPro" id="IPR003010">
    <property type="entry name" value="C-N_Hydrolase"/>
</dbReference>
<dbReference type="GeneID" id="10501062"/>
<dbReference type="InterPro" id="IPR036526">
    <property type="entry name" value="C-N_Hydrolase_sf"/>
</dbReference>
<gene>
    <name evidence="4" type="ORF">DICPUDRAFT_32199</name>
</gene>
<dbReference type="SUPFAM" id="SSF56317">
    <property type="entry name" value="Carbon-nitrogen hydrolase"/>
    <property type="match status" value="1"/>
</dbReference>
<dbReference type="KEGG" id="dpp:DICPUDRAFT_32199"/>
<dbReference type="OMA" id="MQSKPYA"/>
<dbReference type="InParanoid" id="F0ZIN3"/>
<dbReference type="GO" id="GO:0006541">
    <property type="term" value="P:glutamine metabolic process"/>
    <property type="evidence" value="ECO:0000318"/>
    <property type="project" value="GO_Central"/>
</dbReference>
<dbReference type="EMBL" id="GL871034">
    <property type="protein sequence ID" value="EGC36199.1"/>
    <property type="molecule type" value="Genomic_DNA"/>
</dbReference>
<dbReference type="OrthoDB" id="10250282at2759"/>
<keyword evidence="2" id="KW-0378">Hydrolase</keyword>
<evidence type="ECO:0000313" key="4">
    <source>
        <dbReference type="EMBL" id="EGC36199.1"/>
    </source>
</evidence>
<evidence type="ECO:0000256" key="1">
    <source>
        <dbReference type="ARBA" id="ARBA00010613"/>
    </source>
</evidence>
<dbReference type="GO" id="GO:0006528">
    <property type="term" value="P:asparagine metabolic process"/>
    <property type="evidence" value="ECO:0000318"/>
    <property type="project" value="GO_Central"/>
</dbReference>